<sequence length="174" mass="20263">MIANHAEKVGLKINEFSESFQKKLRTMTSHTSSVRNPLDTTFDMNLINYYINLPKVVMKSGEVDLIFMYGVFGFHDVLSKYLTNERISNNIDMEVEFSKIKENLGDILIRPTLKLSKRLSIPIIYINPENYSSPWSKKIKECGGTLFQFWDRPVRAVSKVCEYVEYKQKFSTEN</sequence>
<proteinExistence type="predicted"/>
<gene>
    <name evidence="1" type="ORF">S01H4_19619</name>
</gene>
<reference evidence="1" key="1">
    <citation type="journal article" date="2014" name="Front. Microbiol.">
        <title>High frequency of phylogenetically diverse reductive dehalogenase-homologous genes in deep subseafloor sedimentary metagenomes.</title>
        <authorList>
            <person name="Kawai M."/>
            <person name="Futagami T."/>
            <person name="Toyoda A."/>
            <person name="Takaki Y."/>
            <person name="Nishi S."/>
            <person name="Hori S."/>
            <person name="Arai W."/>
            <person name="Tsubouchi T."/>
            <person name="Morono Y."/>
            <person name="Uchiyama I."/>
            <person name="Ito T."/>
            <person name="Fujiyama A."/>
            <person name="Inagaki F."/>
            <person name="Takami H."/>
        </authorList>
    </citation>
    <scope>NUCLEOTIDE SEQUENCE</scope>
    <source>
        <strain evidence="1">Expedition CK06-06</strain>
    </source>
</reference>
<evidence type="ECO:0000313" key="1">
    <source>
        <dbReference type="EMBL" id="GAG57742.1"/>
    </source>
</evidence>
<comment type="caution">
    <text evidence="1">The sequence shown here is derived from an EMBL/GenBank/DDBJ whole genome shotgun (WGS) entry which is preliminary data.</text>
</comment>
<dbReference type="InterPro" id="IPR016102">
    <property type="entry name" value="Succinyl-CoA_synth-like"/>
</dbReference>
<organism evidence="1">
    <name type="scientific">marine sediment metagenome</name>
    <dbReference type="NCBI Taxonomy" id="412755"/>
    <lineage>
        <taxon>unclassified sequences</taxon>
        <taxon>metagenomes</taxon>
        <taxon>ecological metagenomes</taxon>
    </lineage>
</organism>
<dbReference type="AlphaFoldDB" id="X0ZHX4"/>
<accession>X0ZHX4</accession>
<dbReference type="EMBL" id="BART01008761">
    <property type="protein sequence ID" value="GAG57742.1"/>
    <property type="molecule type" value="Genomic_DNA"/>
</dbReference>
<dbReference type="Gene3D" id="3.40.50.261">
    <property type="entry name" value="Succinyl-CoA synthetase domains"/>
    <property type="match status" value="1"/>
</dbReference>
<dbReference type="SUPFAM" id="SSF52210">
    <property type="entry name" value="Succinyl-CoA synthetase domains"/>
    <property type="match status" value="1"/>
</dbReference>
<protein>
    <submittedName>
        <fullName evidence="1">Uncharacterized protein</fullName>
    </submittedName>
</protein>
<name>X0ZHX4_9ZZZZ</name>